<dbReference type="PANTHER" id="PTHR44591:SF21">
    <property type="entry name" value="TWO-COMPONENT RESPONSE REGULATOR"/>
    <property type="match status" value="1"/>
</dbReference>
<proteinExistence type="predicted"/>
<dbReference type="Gene3D" id="3.40.50.2300">
    <property type="match status" value="1"/>
</dbReference>
<evidence type="ECO:0000256" key="2">
    <source>
        <dbReference type="PROSITE-ProRule" id="PRU00169"/>
    </source>
</evidence>
<dbReference type="InterPro" id="IPR001789">
    <property type="entry name" value="Sig_transdc_resp-reg_receiver"/>
</dbReference>
<comment type="caution">
    <text evidence="4">The sequence shown here is derived from an EMBL/GenBank/DDBJ whole genome shotgun (WGS) entry which is preliminary data.</text>
</comment>
<protein>
    <submittedName>
        <fullName evidence="4">CheY-like chemotaxis protein</fullName>
    </submittedName>
</protein>
<dbReference type="EMBL" id="JACIJD010000001">
    <property type="protein sequence ID" value="MBB5692214.1"/>
    <property type="molecule type" value="Genomic_DNA"/>
</dbReference>
<feature type="domain" description="Response regulatory" evidence="3">
    <location>
        <begin position="10"/>
        <end position="126"/>
    </location>
</feature>
<keyword evidence="5" id="KW-1185">Reference proteome</keyword>
<dbReference type="AlphaFoldDB" id="A0A840YEA4"/>
<gene>
    <name evidence="4" type="ORF">FHS87_000225</name>
</gene>
<dbReference type="SUPFAM" id="SSF52172">
    <property type="entry name" value="CheY-like"/>
    <property type="match status" value="1"/>
</dbReference>
<evidence type="ECO:0000313" key="5">
    <source>
        <dbReference type="Proteomes" id="UP000580654"/>
    </source>
</evidence>
<organism evidence="4 5">
    <name type="scientific">Muricoccus pecuniae</name>
    <dbReference type="NCBI Taxonomy" id="693023"/>
    <lineage>
        <taxon>Bacteria</taxon>
        <taxon>Pseudomonadati</taxon>
        <taxon>Pseudomonadota</taxon>
        <taxon>Alphaproteobacteria</taxon>
        <taxon>Acetobacterales</taxon>
        <taxon>Roseomonadaceae</taxon>
        <taxon>Muricoccus</taxon>
    </lineage>
</organism>
<sequence length="136" mass="14872">MIRPDNRATRVLVAEDEMSVALVIEDGLTEGGFRVTCAPDGRAAIEAMEEEPFDAVVTDIRMPRLDGVELVRWIVATRPQLPIVVLSGYMTTEQRRELRRLGVSEGALLEKPGGFRELLGTLGRLLSAEGSSHGGR</sequence>
<dbReference type="InterPro" id="IPR011006">
    <property type="entry name" value="CheY-like_superfamily"/>
</dbReference>
<feature type="modified residue" description="4-aspartylphosphate" evidence="2">
    <location>
        <position position="59"/>
    </location>
</feature>
<evidence type="ECO:0000256" key="1">
    <source>
        <dbReference type="ARBA" id="ARBA00022553"/>
    </source>
</evidence>
<evidence type="ECO:0000313" key="4">
    <source>
        <dbReference type="EMBL" id="MBB5692214.1"/>
    </source>
</evidence>
<dbReference type="PANTHER" id="PTHR44591">
    <property type="entry name" value="STRESS RESPONSE REGULATOR PROTEIN 1"/>
    <property type="match status" value="1"/>
</dbReference>
<dbReference type="PROSITE" id="PS50110">
    <property type="entry name" value="RESPONSE_REGULATORY"/>
    <property type="match status" value="1"/>
</dbReference>
<dbReference type="SMART" id="SM00448">
    <property type="entry name" value="REC"/>
    <property type="match status" value="1"/>
</dbReference>
<dbReference type="Pfam" id="PF00072">
    <property type="entry name" value="Response_reg"/>
    <property type="match status" value="1"/>
</dbReference>
<dbReference type="CDD" id="cd00156">
    <property type="entry name" value="REC"/>
    <property type="match status" value="1"/>
</dbReference>
<dbReference type="Proteomes" id="UP000580654">
    <property type="component" value="Unassembled WGS sequence"/>
</dbReference>
<dbReference type="InterPro" id="IPR050595">
    <property type="entry name" value="Bact_response_regulator"/>
</dbReference>
<dbReference type="GO" id="GO:0000160">
    <property type="term" value="P:phosphorelay signal transduction system"/>
    <property type="evidence" value="ECO:0007669"/>
    <property type="project" value="InterPro"/>
</dbReference>
<keyword evidence="1 2" id="KW-0597">Phosphoprotein</keyword>
<accession>A0A840YEA4</accession>
<evidence type="ECO:0000259" key="3">
    <source>
        <dbReference type="PROSITE" id="PS50110"/>
    </source>
</evidence>
<name>A0A840YEA4_9PROT</name>
<reference evidence="4 5" key="1">
    <citation type="submission" date="2020-08" db="EMBL/GenBank/DDBJ databases">
        <title>Genomic Encyclopedia of Type Strains, Phase IV (KMG-IV): sequencing the most valuable type-strain genomes for metagenomic binning, comparative biology and taxonomic classification.</title>
        <authorList>
            <person name="Goeker M."/>
        </authorList>
    </citation>
    <scope>NUCLEOTIDE SEQUENCE [LARGE SCALE GENOMIC DNA]</scope>
    <source>
        <strain evidence="4 5">DSM 25622</strain>
    </source>
</reference>